<sequence>MKSLLHWGVALSTLLVFGCSERQDTATVYGEIEIQDMRVGAKVAGRLDQLAVETGDWVAAGDLLFVIDSPELHARRDQAQAARDAANAALARTDDGARDEEITMARLDWQRAVTQAELLRATHNRLETLHHEGLVARQQFDESRAAWRAAEDQMHAAEARYQLAREGAHVEERRASAAQLRQAEAALAEVSALLTDVHQYAPVRARVENVVMQPGELVPTGAPVVTLVNPDDQRLMLMVREDLLGQFQPGDEFQGYVPALGEHLTFRVRRLQALPDFATWRQGGDVAMHLRTFQVEARPLTPHPALLSGMTVTAEVPR</sequence>
<dbReference type="EMBL" id="CP101717">
    <property type="protein sequence ID" value="WLD59131.1"/>
    <property type="molecule type" value="Genomic_DNA"/>
</dbReference>
<evidence type="ECO:0000259" key="2">
    <source>
        <dbReference type="Pfam" id="PF25917"/>
    </source>
</evidence>
<dbReference type="InterPro" id="IPR058625">
    <property type="entry name" value="MdtA-like_BSH"/>
</dbReference>
<dbReference type="Gene3D" id="1.10.287.470">
    <property type="entry name" value="Helix hairpin bin"/>
    <property type="match status" value="1"/>
</dbReference>
<dbReference type="PANTHER" id="PTHR30438:SF1">
    <property type="entry name" value="36 KDA ANTIGEN"/>
    <property type="match status" value="1"/>
</dbReference>
<proteinExistence type="inferred from homology"/>
<comment type="similarity">
    <text evidence="1">Belongs to the membrane fusion protein (MFP) (TC 8.A.1) family.</text>
</comment>
<name>A0AB38YJ94_9GAMM</name>
<dbReference type="PANTHER" id="PTHR30438">
    <property type="entry name" value="36 KDA ANTIGEN-RELATED"/>
    <property type="match status" value="1"/>
</dbReference>
<gene>
    <name evidence="3" type="ORF">NFC81_04920</name>
</gene>
<evidence type="ECO:0000313" key="3">
    <source>
        <dbReference type="EMBL" id="WLD59131.1"/>
    </source>
</evidence>
<dbReference type="PROSITE" id="PS51257">
    <property type="entry name" value="PROKAR_LIPOPROTEIN"/>
    <property type="match status" value="1"/>
</dbReference>
<evidence type="ECO:0000256" key="1">
    <source>
        <dbReference type="ARBA" id="ARBA00009477"/>
    </source>
</evidence>
<dbReference type="RefSeq" id="WP_304996420.1">
    <property type="nucleotide sequence ID" value="NZ_CP101717.1"/>
</dbReference>
<accession>A0AB38YJ94</accession>
<dbReference type="SUPFAM" id="SSF111369">
    <property type="entry name" value="HlyD-like secretion proteins"/>
    <property type="match status" value="1"/>
</dbReference>
<reference evidence="3" key="1">
    <citation type="submission" date="2022-07" db="EMBL/GenBank/DDBJ databases">
        <title>Complete genome sequence of Salinispirillum sp. LH10-3-1 capable of multiple carbohydrate inversion isolated from a soda lake.</title>
        <authorList>
            <person name="Liu J."/>
            <person name="Zhai Y."/>
            <person name="Zhang H."/>
            <person name="Yang H."/>
            <person name="Qu J."/>
            <person name="Li J."/>
        </authorList>
    </citation>
    <scope>NUCLEOTIDE SEQUENCE</scope>
    <source>
        <strain evidence="3">LH 10-3-1</strain>
    </source>
</reference>
<feature type="domain" description="Multidrug resistance protein MdtA-like barrel-sandwich hybrid" evidence="2">
    <location>
        <begin position="38"/>
        <end position="224"/>
    </location>
</feature>
<dbReference type="AlphaFoldDB" id="A0AB38YJ94"/>
<dbReference type="Pfam" id="PF25917">
    <property type="entry name" value="BSH_RND"/>
    <property type="match status" value="1"/>
</dbReference>
<dbReference type="Gene3D" id="2.40.50.100">
    <property type="match status" value="1"/>
</dbReference>
<dbReference type="Gene3D" id="2.40.30.170">
    <property type="match status" value="1"/>
</dbReference>
<protein>
    <submittedName>
        <fullName evidence="3">Efflux RND transporter periplasmic adaptor subunit</fullName>
    </submittedName>
</protein>
<organism evidence="3">
    <name type="scientific">Salinispirillum sp. LH 10-3-1</name>
    <dbReference type="NCBI Taxonomy" id="2952525"/>
    <lineage>
        <taxon>Bacteria</taxon>
        <taxon>Pseudomonadati</taxon>
        <taxon>Pseudomonadota</taxon>
        <taxon>Gammaproteobacteria</taxon>
        <taxon>Oceanospirillales</taxon>
        <taxon>Saccharospirillaceae</taxon>
        <taxon>Salinispirillum</taxon>
    </lineage>
</organism>